<keyword evidence="1" id="KW-0812">Transmembrane</keyword>
<dbReference type="AlphaFoldDB" id="A0A2N0QU04"/>
<dbReference type="EMBL" id="LLXH01003202">
    <property type="protein sequence ID" value="PKC54514.1"/>
    <property type="molecule type" value="Genomic_DNA"/>
</dbReference>
<keyword evidence="1" id="KW-0472">Membrane</keyword>
<evidence type="ECO:0000256" key="1">
    <source>
        <dbReference type="SAM" id="Phobius"/>
    </source>
</evidence>
<feature type="transmembrane region" description="Helical" evidence="1">
    <location>
        <begin position="20"/>
        <end position="40"/>
    </location>
</feature>
<keyword evidence="1" id="KW-1133">Transmembrane helix</keyword>
<reference evidence="2 3" key="2">
    <citation type="submission" date="2017-10" db="EMBL/GenBank/DDBJ databases">
        <title>Genome analyses suggest a sexual origin of heterokaryosis in a supposedly ancient asexual fungus.</title>
        <authorList>
            <person name="Corradi N."/>
            <person name="Sedzielewska K."/>
            <person name="Noel J."/>
            <person name="Charron P."/>
            <person name="Farinelli L."/>
            <person name="Marton T."/>
            <person name="Kruger M."/>
            <person name="Pelin A."/>
            <person name="Brachmann A."/>
            <person name="Corradi N."/>
        </authorList>
    </citation>
    <scope>NUCLEOTIDE SEQUENCE [LARGE SCALE GENOMIC DNA]</scope>
    <source>
        <strain evidence="2 3">A1</strain>
    </source>
</reference>
<comment type="caution">
    <text evidence="2">The sequence shown here is derived from an EMBL/GenBank/DDBJ whole genome shotgun (WGS) entry which is preliminary data.</text>
</comment>
<proteinExistence type="predicted"/>
<accession>A0A2N0QU04</accession>
<sequence length="63" mass="7824">MIMMEKKNLKPKNTEKFDLILIWPIFFNIFFFFLCQTKLLSNFLKFMLYIYIYICICEICCLF</sequence>
<evidence type="ECO:0000313" key="3">
    <source>
        <dbReference type="Proteomes" id="UP000232688"/>
    </source>
</evidence>
<feature type="transmembrane region" description="Helical" evidence="1">
    <location>
        <begin position="46"/>
        <end position="62"/>
    </location>
</feature>
<name>A0A2N0QU04_9GLOM</name>
<evidence type="ECO:0000313" key="2">
    <source>
        <dbReference type="EMBL" id="PKC54514.1"/>
    </source>
</evidence>
<reference evidence="2 3" key="1">
    <citation type="submission" date="2017-10" db="EMBL/GenBank/DDBJ databases">
        <title>Extensive intraspecific genome diversity in a model arbuscular mycorrhizal fungus.</title>
        <authorList>
            <person name="Chen E.C.H."/>
            <person name="Morin E."/>
            <person name="Baudet D."/>
            <person name="Noel J."/>
            <person name="Ndikumana S."/>
            <person name="Charron P."/>
            <person name="St-Onge C."/>
            <person name="Giorgi J."/>
            <person name="Grigoriev I.V."/>
            <person name="Roux C."/>
            <person name="Martin F.M."/>
            <person name="Corradi N."/>
        </authorList>
    </citation>
    <scope>NUCLEOTIDE SEQUENCE [LARGE SCALE GENOMIC DNA]</scope>
    <source>
        <strain evidence="2 3">A1</strain>
    </source>
</reference>
<gene>
    <name evidence="2" type="ORF">RhiirA1_141949</name>
</gene>
<protein>
    <submittedName>
        <fullName evidence="2">Uncharacterized protein</fullName>
    </submittedName>
</protein>
<dbReference type="VEuPathDB" id="FungiDB:RhiirA1_141949"/>
<organism evidence="2 3">
    <name type="scientific">Rhizophagus irregularis</name>
    <dbReference type="NCBI Taxonomy" id="588596"/>
    <lineage>
        <taxon>Eukaryota</taxon>
        <taxon>Fungi</taxon>
        <taxon>Fungi incertae sedis</taxon>
        <taxon>Mucoromycota</taxon>
        <taxon>Glomeromycotina</taxon>
        <taxon>Glomeromycetes</taxon>
        <taxon>Glomerales</taxon>
        <taxon>Glomeraceae</taxon>
        <taxon>Rhizophagus</taxon>
    </lineage>
</organism>
<dbReference type="Proteomes" id="UP000232688">
    <property type="component" value="Unassembled WGS sequence"/>
</dbReference>